<dbReference type="EMBL" id="QFCR01000020">
    <property type="protein sequence ID" value="TNK90043.1"/>
    <property type="molecule type" value="Genomic_DNA"/>
</dbReference>
<dbReference type="InterPro" id="IPR012337">
    <property type="entry name" value="RNaseH-like_sf"/>
</dbReference>
<name>A0A5C4TJN9_FRUSA</name>
<accession>A0A5C4TJN9</accession>
<dbReference type="OMA" id="QWLPEKE"/>
<comment type="caution">
    <text evidence="2">The sequence shown here is derived from an EMBL/GenBank/DDBJ whole genome shotgun (WGS) entry which is preliminary data.</text>
</comment>
<dbReference type="SUPFAM" id="SSF53098">
    <property type="entry name" value="Ribonuclease H-like"/>
    <property type="match status" value="1"/>
</dbReference>
<feature type="domain" description="RNase H type-1" evidence="1">
    <location>
        <begin position="13"/>
        <end position="129"/>
    </location>
</feature>
<evidence type="ECO:0000259" key="1">
    <source>
        <dbReference type="Pfam" id="PF13456"/>
    </source>
</evidence>
<dbReference type="GO" id="GO:0003676">
    <property type="term" value="F:nucleic acid binding"/>
    <property type="evidence" value="ECO:0007669"/>
    <property type="project" value="InterPro"/>
</dbReference>
<dbReference type="GO" id="GO:0004523">
    <property type="term" value="F:RNA-DNA hybrid ribonuclease activity"/>
    <property type="evidence" value="ECO:0007669"/>
    <property type="project" value="InterPro"/>
</dbReference>
<dbReference type="RefSeq" id="WP_014081994.1">
    <property type="nucleotide sequence ID" value="NZ_BAAAXT010000001.1"/>
</dbReference>
<gene>
    <name evidence="2" type="ORF">DID87_05695</name>
</gene>
<organism evidence="2 3">
    <name type="scientific">Fructilactobacillus sanfranciscensis</name>
    <name type="common">Lactobacillus sanfranciscensis</name>
    <dbReference type="NCBI Taxonomy" id="1625"/>
    <lineage>
        <taxon>Bacteria</taxon>
        <taxon>Bacillati</taxon>
        <taxon>Bacillota</taxon>
        <taxon>Bacilli</taxon>
        <taxon>Lactobacillales</taxon>
        <taxon>Lactobacillaceae</taxon>
        <taxon>Fructilactobacillus</taxon>
    </lineage>
</organism>
<dbReference type="Gene3D" id="3.30.420.10">
    <property type="entry name" value="Ribonuclease H-like superfamily/Ribonuclease H"/>
    <property type="match status" value="1"/>
</dbReference>
<dbReference type="AlphaFoldDB" id="A0A5C4TJN9"/>
<dbReference type="InterPro" id="IPR036397">
    <property type="entry name" value="RNaseH_sf"/>
</dbReference>
<dbReference type="Pfam" id="PF13456">
    <property type="entry name" value="RVT_3"/>
    <property type="match status" value="1"/>
</dbReference>
<dbReference type="Proteomes" id="UP000313312">
    <property type="component" value="Unassembled WGS sequence"/>
</dbReference>
<sequence length="134" mass="15473">MYYKLYSDAAKSPSSDIIGIGVLLVDNHNQIQARFNGKATDNHEAEFKACIESLNFFKSKLSKRDYNKVTLTFFSDSKILVDSLNKRYAKHYQNYVNQILELESEYNLVFNNWIPDNKNHGAHNLANQALHDLN</sequence>
<evidence type="ECO:0000313" key="2">
    <source>
        <dbReference type="EMBL" id="TNK90043.1"/>
    </source>
</evidence>
<reference evidence="2 3" key="1">
    <citation type="submission" date="2018-05" db="EMBL/GenBank/DDBJ databases">
        <title>Lactobacillus sanfranciscensis Ah4 draft denome sequence.</title>
        <authorList>
            <person name="Zhang G."/>
        </authorList>
    </citation>
    <scope>NUCLEOTIDE SEQUENCE [LARGE SCALE GENOMIC DNA]</scope>
    <source>
        <strain evidence="2 3">Ah4</strain>
    </source>
</reference>
<proteinExistence type="predicted"/>
<protein>
    <submittedName>
        <fullName evidence="2">Ribonuclease HI</fullName>
    </submittedName>
</protein>
<dbReference type="InterPro" id="IPR002156">
    <property type="entry name" value="RNaseH_domain"/>
</dbReference>
<evidence type="ECO:0000313" key="3">
    <source>
        <dbReference type="Proteomes" id="UP000313312"/>
    </source>
</evidence>
<dbReference type="CDD" id="cd09279">
    <property type="entry name" value="RNase_HI_like"/>
    <property type="match status" value="1"/>
</dbReference>